<comment type="caution">
    <text evidence="1">The sequence shown here is derived from an EMBL/GenBank/DDBJ whole genome shotgun (WGS) entry which is preliminary data.</text>
</comment>
<dbReference type="EMBL" id="AAXA02000014">
    <property type="protein sequence ID" value="EDR46869.1"/>
    <property type="molecule type" value="Genomic_DNA"/>
</dbReference>
<proteinExistence type="predicted"/>
<protein>
    <submittedName>
        <fullName evidence="1">Uncharacterized protein</fullName>
    </submittedName>
</protein>
<name>B0G6V8_9FIRM</name>
<evidence type="ECO:0000313" key="2">
    <source>
        <dbReference type="Proteomes" id="UP000005359"/>
    </source>
</evidence>
<evidence type="ECO:0000313" key="1">
    <source>
        <dbReference type="EMBL" id="EDR46869.1"/>
    </source>
</evidence>
<dbReference type="AlphaFoldDB" id="B0G6V8"/>
<reference evidence="1 2" key="2">
    <citation type="submission" date="2007-10" db="EMBL/GenBank/DDBJ databases">
        <authorList>
            <person name="Fulton L."/>
            <person name="Clifton S."/>
            <person name="Fulton B."/>
            <person name="Xu J."/>
            <person name="Minx P."/>
            <person name="Pepin K.H."/>
            <person name="Johnson M."/>
            <person name="Thiruvilangam P."/>
            <person name="Bhonagiri V."/>
            <person name="Nash W.E."/>
            <person name="Wang C."/>
            <person name="Mardis E.R."/>
            <person name="Wilson R.K."/>
        </authorList>
    </citation>
    <scope>NUCLEOTIDE SEQUENCE [LARGE SCALE GENOMIC DNA]</scope>
    <source>
        <strain evidence="1 2">ATCC 27755</strain>
    </source>
</reference>
<gene>
    <name evidence="1" type="ORF">DORFOR_02092</name>
</gene>
<reference evidence="1 2" key="1">
    <citation type="submission" date="2007-10" db="EMBL/GenBank/DDBJ databases">
        <title>Draft genome sequence of Dorea formicigenerans(ATCC 27755).</title>
        <authorList>
            <person name="Sudarsanam P."/>
            <person name="Ley R."/>
            <person name="Guruge J."/>
            <person name="Turnbaugh P.J."/>
            <person name="Mahowald M."/>
            <person name="Liep D."/>
            <person name="Gordon J."/>
        </authorList>
    </citation>
    <scope>NUCLEOTIDE SEQUENCE [LARGE SCALE GENOMIC DNA]</scope>
    <source>
        <strain evidence="1 2">ATCC 27755</strain>
    </source>
</reference>
<dbReference type="PaxDb" id="411461-DORFOR_02092"/>
<organism evidence="1 2">
    <name type="scientific">Dorea formicigenerans ATCC 27755</name>
    <dbReference type="NCBI Taxonomy" id="411461"/>
    <lineage>
        <taxon>Bacteria</taxon>
        <taxon>Bacillati</taxon>
        <taxon>Bacillota</taxon>
        <taxon>Clostridia</taxon>
        <taxon>Lachnospirales</taxon>
        <taxon>Lachnospiraceae</taxon>
        <taxon>Dorea</taxon>
    </lineage>
</organism>
<accession>B0G6V8</accession>
<sequence>MILWASVEDTPETTGRLAKKLAVFRNTLIEVDCDVDNGLYKWKPTRRTEYAMP</sequence>
<dbReference type="Proteomes" id="UP000005359">
    <property type="component" value="Unassembled WGS sequence"/>
</dbReference>